<keyword evidence="4" id="KW-1185">Reference proteome</keyword>
<name>A0A8S1J7C9_9CHLO</name>
<feature type="region of interest" description="Disordered" evidence="1">
    <location>
        <begin position="1"/>
        <end position="43"/>
    </location>
</feature>
<dbReference type="EMBL" id="CAJHUC010002120">
    <property type="protein sequence ID" value="CAD7703217.1"/>
    <property type="molecule type" value="Genomic_DNA"/>
</dbReference>
<dbReference type="InterPro" id="IPR001374">
    <property type="entry name" value="R3H_dom"/>
</dbReference>
<evidence type="ECO:0000313" key="4">
    <source>
        <dbReference type="Proteomes" id="UP000708148"/>
    </source>
</evidence>
<dbReference type="GO" id="GO:0003676">
    <property type="term" value="F:nucleic acid binding"/>
    <property type="evidence" value="ECO:0007669"/>
    <property type="project" value="InterPro"/>
</dbReference>
<evidence type="ECO:0000256" key="1">
    <source>
        <dbReference type="SAM" id="MobiDB-lite"/>
    </source>
</evidence>
<proteinExistence type="predicted"/>
<organism evidence="3 4">
    <name type="scientific">Ostreobium quekettii</name>
    <dbReference type="NCBI Taxonomy" id="121088"/>
    <lineage>
        <taxon>Eukaryota</taxon>
        <taxon>Viridiplantae</taxon>
        <taxon>Chlorophyta</taxon>
        <taxon>core chlorophytes</taxon>
        <taxon>Ulvophyceae</taxon>
        <taxon>TCBD clade</taxon>
        <taxon>Bryopsidales</taxon>
        <taxon>Ostreobineae</taxon>
        <taxon>Ostreobiaceae</taxon>
        <taxon>Ostreobium</taxon>
    </lineage>
</organism>
<comment type="caution">
    <text evidence="3">The sequence shown here is derived from an EMBL/GenBank/DDBJ whole genome shotgun (WGS) entry which is preliminary data.</text>
</comment>
<feature type="compositionally biased region" description="Gly residues" evidence="1">
    <location>
        <begin position="28"/>
        <end position="37"/>
    </location>
</feature>
<evidence type="ECO:0000259" key="2">
    <source>
        <dbReference type="Pfam" id="PF01424"/>
    </source>
</evidence>
<dbReference type="SUPFAM" id="SSF82708">
    <property type="entry name" value="R3H domain"/>
    <property type="match status" value="1"/>
</dbReference>
<dbReference type="AlphaFoldDB" id="A0A8S1J7C9"/>
<dbReference type="Gene3D" id="3.30.1370.50">
    <property type="entry name" value="R3H-like domain"/>
    <property type="match status" value="1"/>
</dbReference>
<accession>A0A8S1J7C9</accession>
<feature type="domain" description="R3H" evidence="2">
    <location>
        <begin position="50"/>
        <end position="95"/>
    </location>
</feature>
<sequence length="151" mass="16453">MARGRFGGTGARGGPARGKGPRDRGRGRGGQHPGGIHPGLRPVTEDMRMAIKQQLDEFRANDEAELTFPAGLTNHDRAVVHDMCRRYGFDTKSYGCAAVDARGCRGWLALAKAYSHRRFAYAGQSNGLMFGAIAVHGNKRNYNDQCFLASQ</sequence>
<reference evidence="3" key="1">
    <citation type="submission" date="2020-12" db="EMBL/GenBank/DDBJ databases">
        <authorList>
            <person name="Iha C."/>
        </authorList>
    </citation>
    <scope>NUCLEOTIDE SEQUENCE</scope>
</reference>
<gene>
    <name evidence="3" type="ORF">OSTQU699_LOCUS8574</name>
</gene>
<dbReference type="Pfam" id="PF01424">
    <property type="entry name" value="R3H"/>
    <property type="match status" value="1"/>
</dbReference>
<dbReference type="InterPro" id="IPR036867">
    <property type="entry name" value="R3H_dom_sf"/>
</dbReference>
<feature type="compositionally biased region" description="Gly residues" evidence="1">
    <location>
        <begin position="1"/>
        <end position="17"/>
    </location>
</feature>
<dbReference type="Proteomes" id="UP000708148">
    <property type="component" value="Unassembled WGS sequence"/>
</dbReference>
<protein>
    <recommendedName>
        <fullName evidence="2">R3H domain-containing protein</fullName>
    </recommendedName>
</protein>
<evidence type="ECO:0000313" key="3">
    <source>
        <dbReference type="EMBL" id="CAD7703217.1"/>
    </source>
</evidence>
<dbReference type="OrthoDB" id="5600252at2759"/>